<organism evidence="10 11">
    <name type="scientific">Corallococcus sicarius</name>
    <dbReference type="NCBI Taxonomy" id="2316726"/>
    <lineage>
        <taxon>Bacteria</taxon>
        <taxon>Pseudomonadati</taxon>
        <taxon>Myxococcota</taxon>
        <taxon>Myxococcia</taxon>
        <taxon>Myxococcales</taxon>
        <taxon>Cystobacterineae</taxon>
        <taxon>Myxococcaceae</taxon>
        <taxon>Corallococcus</taxon>
    </lineage>
</organism>
<evidence type="ECO:0000259" key="9">
    <source>
        <dbReference type="Pfam" id="PF01694"/>
    </source>
</evidence>
<keyword evidence="6 8" id="KW-0472">Membrane</keyword>
<evidence type="ECO:0000256" key="3">
    <source>
        <dbReference type="ARBA" id="ARBA00022692"/>
    </source>
</evidence>
<keyword evidence="5 8" id="KW-1133">Transmembrane helix</keyword>
<evidence type="ECO:0000256" key="2">
    <source>
        <dbReference type="ARBA" id="ARBA00009045"/>
    </source>
</evidence>
<keyword evidence="11" id="KW-1185">Reference proteome</keyword>
<name>A0A3A8NE89_9BACT</name>
<dbReference type="OrthoDB" id="9813074at2"/>
<comment type="subcellular location">
    <subcellularLocation>
        <location evidence="1">Membrane</location>
        <topology evidence="1">Multi-pass membrane protein</topology>
    </subcellularLocation>
</comment>
<feature type="transmembrane region" description="Helical" evidence="8">
    <location>
        <begin position="227"/>
        <end position="247"/>
    </location>
</feature>
<comment type="caution">
    <text evidence="10">The sequence shown here is derived from an EMBL/GenBank/DDBJ whole genome shotgun (WGS) entry which is preliminary data.</text>
</comment>
<feature type="transmembrane region" description="Helical" evidence="8">
    <location>
        <begin position="186"/>
        <end position="207"/>
    </location>
</feature>
<evidence type="ECO:0000256" key="1">
    <source>
        <dbReference type="ARBA" id="ARBA00004141"/>
    </source>
</evidence>
<evidence type="ECO:0000313" key="11">
    <source>
        <dbReference type="Proteomes" id="UP000273405"/>
    </source>
</evidence>
<dbReference type="PANTHER" id="PTHR43731:SF14">
    <property type="entry name" value="PRESENILIN-ASSOCIATED RHOMBOID-LIKE PROTEIN, MITOCHONDRIAL"/>
    <property type="match status" value="1"/>
</dbReference>
<feature type="transmembrane region" description="Helical" evidence="8">
    <location>
        <begin position="160"/>
        <end position="179"/>
    </location>
</feature>
<evidence type="ECO:0000313" key="10">
    <source>
        <dbReference type="EMBL" id="RKH42323.1"/>
    </source>
</evidence>
<dbReference type="SUPFAM" id="SSF144091">
    <property type="entry name" value="Rhomboid-like"/>
    <property type="match status" value="1"/>
</dbReference>
<sequence length="255" mass="26989">MVSPRRTPHDLPGPTGLGDDETPSPRGRDGDGPPPGPPRPERALPRPYLCYGLMAGAVAMFFLGRSLGQTLVGPDGMPVGTLPPLALFGPAVQAGEYWRLLGMVFEHGNALHLFFNMSVVFTMGMTLERGIGSLRFLALSLVTALGGSAFALFFNFNVVTVGASGMILGWGGAMLPIATQQGRKDLYFWLVQVAVISLLPGVSWAGHLGGFLFGLPCGMALRQGPKFYARAIPVLLFIAAAVALVAAHPERRGGY</sequence>
<dbReference type="AlphaFoldDB" id="A0A3A8NE89"/>
<evidence type="ECO:0000256" key="8">
    <source>
        <dbReference type="SAM" id="Phobius"/>
    </source>
</evidence>
<evidence type="ECO:0000256" key="4">
    <source>
        <dbReference type="ARBA" id="ARBA00022801"/>
    </source>
</evidence>
<reference evidence="11" key="1">
    <citation type="submission" date="2018-09" db="EMBL/GenBank/DDBJ databases">
        <authorList>
            <person name="Livingstone P.G."/>
            <person name="Whitworth D.E."/>
        </authorList>
    </citation>
    <scope>NUCLEOTIDE SEQUENCE [LARGE SCALE GENOMIC DNA]</scope>
    <source>
        <strain evidence="11">CA040B</strain>
    </source>
</reference>
<dbReference type="GO" id="GO:0006508">
    <property type="term" value="P:proteolysis"/>
    <property type="evidence" value="ECO:0007669"/>
    <property type="project" value="UniProtKB-KW"/>
</dbReference>
<feature type="transmembrane region" description="Helical" evidence="8">
    <location>
        <begin position="134"/>
        <end position="154"/>
    </location>
</feature>
<proteinExistence type="inferred from homology"/>
<keyword evidence="10" id="KW-0645">Protease</keyword>
<feature type="region of interest" description="Disordered" evidence="7">
    <location>
        <begin position="1"/>
        <end position="42"/>
    </location>
</feature>
<protein>
    <submittedName>
        <fullName evidence="10">Rhomboid family intramembrane serine protease</fullName>
    </submittedName>
</protein>
<dbReference type="PANTHER" id="PTHR43731">
    <property type="entry name" value="RHOMBOID PROTEASE"/>
    <property type="match status" value="1"/>
</dbReference>
<dbReference type="Gene3D" id="1.20.1540.10">
    <property type="entry name" value="Rhomboid-like"/>
    <property type="match status" value="1"/>
</dbReference>
<comment type="similarity">
    <text evidence="2">Belongs to the peptidase S54 family.</text>
</comment>
<dbReference type="RefSeq" id="WP_120626132.1">
    <property type="nucleotide sequence ID" value="NZ_RAWG01000089.1"/>
</dbReference>
<evidence type="ECO:0000256" key="5">
    <source>
        <dbReference type="ARBA" id="ARBA00022989"/>
    </source>
</evidence>
<keyword evidence="3 8" id="KW-0812">Transmembrane</keyword>
<dbReference type="InterPro" id="IPR035952">
    <property type="entry name" value="Rhomboid-like_sf"/>
</dbReference>
<dbReference type="GO" id="GO:0016020">
    <property type="term" value="C:membrane"/>
    <property type="evidence" value="ECO:0007669"/>
    <property type="project" value="UniProtKB-SubCell"/>
</dbReference>
<dbReference type="Proteomes" id="UP000273405">
    <property type="component" value="Unassembled WGS sequence"/>
</dbReference>
<keyword evidence="4" id="KW-0378">Hydrolase</keyword>
<dbReference type="GO" id="GO:0004252">
    <property type="term" value="F:serine-type endopeptidase activity"/>
    <property type="evidence" value="ECO:0007669"/>
    <property type="project" value="InterPro"/>
</dbReference>
<dbReference type="InterPro" id="IPR050925">
    <property type="entry name" value="Rhomboid_protease_S54"/>
</dbReference>
<gene>
    <name evidence="10" type="ORF">D7X12_15975</name>
</gene>
<evidence type="ECO:0000256" key="6">
    <source>
        <dbReference type="ARBA" id="ARBA00023136"/>
    </source>
</evidence>
<accession>A0A3A8NE89</accession>
<feature type="domain" description="Peptidase S54 rhomboid" evidence="9">
    <location>
        <begin position="95"/>
        <end position="222"/>
    </location>
</feature>
<dbReference type="EMBL" id="RAWG01000089">
    <property type="protein sequence ID" value="RKH42323.1"/>
    <property type="molecule type" value="Genomic_DNA"/>
</dbReference>
<dbReference type="Pfam" id="PF01694">
    <property type="entry name" value="Rhomboid"/>
    <property type="match status" value="1"/>
</dbReference>
<dbReference type="InterPro" id="IPR022764">
    <property type="entry name" value="Peptidase_S54_rhomboid_dom"/>
</dbReference>
<evidence type="ECO:0000256" key="7">
    <source>
        <dbReference type="SAM" id="MobiDB-lite"/>
    </source>
</evidence>